<gene>
    <name evidence="1" type="ORF">BDY21DRAFT_291128</name>
</gene>
<accession>A0A6A6NSW7</accession>
<dbReference type="AlphaFoldDB" id="A0A6A6NSW7"/>
<protein>
    <submittedName>
        <fullName evidence="1">Uncharacterized protein</fullName>
    </submittedName>
</protein>
<evidence type="ECO:0000313" key="2">
    <source>
        <dbReference type="Proteomes" id="UP000799766"/>
    </source>
</evidence>
<sequence length="176" mass="20137">METRPPALEKLCRVVVYARVTDIEGDSLTRPVTLGYDVCAQLHLRDLHNQITFEGYDAVHCLPHFDSPKYIKIYILFDFGVTGSLSKDELAQLPHYVFLATRHNGAWSVNKFIHEHELTSPIHQRTQDYTWGGKVEQDILEEERLLQQTEFSFQAVSGDVSPLPHKQNFLGLSRAS</sequence>
<name>A0A6A6NSW7_9PEZI</name>
<dbReference type="OrthoDB" id="4297596at2759"/>
<reference evidence="1" key="1">
    <citation type="journal article" date="2020" name="Stud. Mycol.">
        <title>101 Dothideomycetes genomes: a test case for predicting lifestyles and emergence of pathogens.</title>
        <authorList>
            <person name="Haridas S."/>
            <person name="Albert R."/>
            <person name="Binder M."/>
            <person name="Bloem J."/>
            <person name="Labutti K."/>
            <person name="Salamov A."/>
            <person name="Andreopoulos B."/>
            <person name="Baker S."/>
            <person name="Barry K."/>
            <person name="Bills G."/>
            <person name="Bluhm B."/>
            <person name="Cannon C."/>
            <person name="Castanera R."/>
            <person name="Culley D."/>
            <person name="Daum C."/>
            <person name="Ezra D."/>
            <person name="Gonzalez J."/>
            <person name="Henrissat B."/>
            <person name="Kuo A."/>
            <person name="Liang C."/>
            <person name="Lipzen A."/>
            <person name="Lutzoni F."/>
            <person name="Magnuson J."/>
            <person name="Mondo S."/>
            <person name="Nolan M."/>
            <person name="Ohm R."/>
            <person name="Pangilinan J."/>
            <person name="Park H.-J."/>
            <person name="Ramirez L."/>
            <person name="Alfaro M."/>
            <person name="Sun H."/>
            <person name="Tritt A."/>
            <person name="Yoshinaga Y."/>
            <person name="Zwiers L.-H."/>
            <person name="Turgeon B."/>
            <person name="Goodwin S."/>
            <person name="Spatafora J."/>
            <person name="Crous P."/>
            <person name="Grigoriev I."/>
        </authorList>
    </citation>
    <scope>NUCLEOTIDE SEQUENCE</scope>
    <source>
        <strain evidence="1">ATCC 16933</strain>
    </source>
</reference>
<dbReference type="Proteomes" id="UP000799766">
    <property type="component" value="Unassembled WGS sequence"/>
</dbReference>
<organism evidence="1 2">
    <name type="scientific">Lineolata rhizophorae</name>
    <dbReference type="NCBI Taxonomy" id="578093"/>
    <lineage>
        <taxon>Eukaryota</taxon>
        <taxon>Fungi</taxon>
        <taxon>Dikarya</taxon>
        <taxon>Ascomycota</taxon>
        <taxon>Pezizomycotina</taxon>
        <taxon>Dothideomycetes</taxon>
        <taxon>Dothideomycetes incertae sedis</taxon>
        <taxon>Lineolatales</taxon>
        <taxon>Lineolataceae</taxon>
        <taxon>Lineolata</taxon>
    </lineage>
</organism>
<dbReference type="EMBL" id="MU001691">
    <property type="protein sequence ID" value="KAF2454522.1"/>
    <property type="molecule type" value="Genomic_DNA"/>
</dbReference>
<evidence type="ECO:0000313" key="1">
    <source>
        <dbReference type="EMBL" id="KAF2454522.1"/>
    </source>
</evidence>
<keyword evidence="2" id="KW-1185">Reference proteome</keyword>
<proteinExistence type="predicted"/>